<dbReference type="GO" id="GO:0004535">
    <property type="term" value="F:poly(A)-specific ribonuclease activity"/>
    <property type="evidence" value="ECO:0007669"/>
    <property type="project" value="UniProtKB-EC"/>
</dbReference>
<dbReference type="Proteomes" id="UP000785679">
    <property type="component" value="Unassembled WGS sequence"/>
</dbReference>
<evidence type="ECO:0000256" key="10">
    <source>
        <dbReference type="ARBA" id="ARBA00022839"/>
    </source>
</evidence>
<keyword evidence="7" id="KW-0540">Nuclease</keyword>
<evidence type="ECO:0000256" key="8">
    <source>
        <dbReference type="ARBA" id="ARBA00022723"/>
    </source>
</evidence>
<dbReference type="PANTHER" id="PTHR10797">
    <property type="entry name" value="CCR4-NOT TRANSCRIPTION COMPLEX SUBUNIT"/>
    <property type="match status" value="1"/>
</dbReference>
<dbReference type="GO" id="GO:0005634">
    <property type="term" value="C:nucleus"/>
    <property type="evidence" value="ECO:0007669"/>
    <property type="project" value="UniProtKB-SubCell"/>
</dbReference>
<dbReference type="InterPro" id="IPR039637">
    <property type="entry name" value="CNOT7/CNOT8/Pop2"/>
</dbReference>
<keyword evidence="12" id="KW-0805">Transcription regulation</keyword>
<keyword evidence="8" id="KW-0479">Metal-binding</keyword>
<dbReference type="OrthoDB" id="1164111at2759"/>
<keyword evidence="13" id="KW-0804">Transcription</keyword>
<evidence type="ECO:0000313" key="15">
    <source>
        <dbReference type="EMBL" id="TNV81692.1"/>
    </source>
</evidence>
<reference evidence="15" key="1">
    <citation type="submission" date="2019-06" db="EMBL/GenBank/DDBJ databases">
        <authorList>
            <person name="Zheng W."/>
        </authorList>
    </citation>
    <scope>NUCLEOTIDE SEQUENCE</scope>
    <source>
        <strain evidence="15">QDHG01</strain>
    </source>
</reference>
<evidence type="ECO:0000313" key="16">
    <source>
        <dbReference type="Proteomes" id="UP000785679"/>
    </source>
</evidence>
<protein>
    <recommendedName>
        <fullName evidence="5">poly(A)-specific ribonuclease</fullName>
        <ecNumber evidence="5">3.1.13.4</ecNumber>
    </recommendedName>
</protein>
<keyword evidence="6" id="KW-0963">Cytoplasm</keyword>
<evidence type="ECO:0000256" key="12">
    <source>
        <dbReference type="ARBA" id="ARBA00023015"/>
    </source>
</evidence>
<evidence type="ECO:0000256" key="9">
    <source>
        <dbReference type="ARBA" id="ARBA00022801"/>
    </source>
</evidence>
<keyword evidence="9" id="KW-0378">Hydrolase</keyword>
<name>A0A8J8T471_HALGN</name>
<dbReference type="InterPro" id="IPR006941">
    <property type="entry name" value="RNase_CAF1"/>
</dbReference>
<evidence type="ECO:0000256" key="3">
    <source>
        <dbReference type="ARBA" id="ARBA00004496"/>
    </source>
</evidence>
<dbReference type="InterPro" id="IPR012337">
    <property type="entry name" value="RNaseH-like_sf"/>
</dbReference>
<accession>A0A8J8T471</accession>
<evidence type="ECO:0000256" key="2">
    <source>
        <dbReference type="ARBA" id="ARBA00004123"/>
    </source>
</evidence>
<sequence length="571" mass="63789">MVDNTISFTNPFQQFQHTYGPVIQGLPQASQLMQRQASLHQDARIAPRIGSVGPPSMMEGAYNPSSFAPILAALPQQRRDLQQQFPTGVPHQQEQQPSFNLGRGGEAAFIPPVQDEAEENSIIRNVWYDNFEEQLPIITELLEKYPYIAMDTEFPGVIIEDSQEMYRNAEQRDYIKVKLNVDQLNVIQIGITLMDENGKTPEPVCTWQFNFNFDIDFDQKFDQSIQMLKESGIDFQKLKRRGINPLYFAEKVTQSGIVLNDKISWICFHGSFDFAYFLKIMTNDALPANKENFFKLLTIFFPNIYDLKSFIACFYPSLETAGLNRIADNLDIPRVGINHQAGSDSYVTAKVFFHLKDKQPGYFQQTISQYKGEIYGFNSESMQFFTPNPRLSSHTTAPTSAIAIADPLGNAFDDPDSLANDANFYYGGDLDGGFTLPFNSGLVASAAHQLDYGFAGGARSSSNYGGGLHHQYHASQSLHQDHKSKLQTQAHLDSFGGHSLNGRGGVHLMQSTTPPPMMMEGAHFANGFRGLQGAAPSNPHDLYHANNHGGGHWYYGQNSSSAFGNGNYFQQ</sequence>
<evidence type="ECO:0000256" key="5">
    <source>
        <dbReference type="ARBA" id="ARBA00012161"/>
    </source>
</evidence>
<evidence type="ECO:0000256" key="13">
    <source>
        <dbReference type="ARBA" id="ARBA00023163"/>
    </source>
</evidence>
<keyword evidence="14" id="KW-0539">Nucleus</keyword>
<dbReference type="GO" id="GO:0030014">
    <property type="term" value="C:CCR4-NOT complex"/>
    <property type="evidence" value="ECO:0007669"/>
    <property type="project" value="InterPro"/>
</dbReference>
<comment type="caution">
    <text evidence="15">The sequence shown here is derived from an EMBL/GenBank/DDBJ whole genome shotgun (WGS) entry which is preliminary data.</text>
</comment>
<evidence type="ECO:0000256" key="7">
    <source>
        <dbReference type="ARBA" id="ARBA00022722"/>
    </source>
</evidence>
<dbReference type="AlphaFoldDB" id="A0A8J8T471"/>
<dbReference type="GO" id="GO:0046872">
    <property type="term" value="F:metal ion binding"/>
    <property type="evidence" value="ECO:0007669"/>
    <property type="project" value="UniProtKB-KW"/>
</dbReference>
<comment type="subcellular location">
    <subcellularLocation>
        <location evidence="3">Cytoplasm</location>
    </subcellularLocation>
    <subcellularLocation>
        <location evidence="2">Nucleus</location>
    </subcellularLocation>
</comment>
<dbReference type="EC" id="3.1.13.4" evidence="5"/>
<evidence type="ECO:0000256" key="14">
    <source>
        <dbReference type="ARBA" id="ARBA00023242"/>
    </source>
</evidence>
<keyword evidence="10" id="KW-0269">Exonuclease</keyword>
<dbReference type="Gene3D" id="3.30.420.10">
    <property type="entry name" value="Ribonuclease H-like superfamily/Ribonuclease H"/>
    <property type="match status" value="1"/>
</dbReference>
<dbReference type="EMBL" id="RRYP01005839">
    <property type="protein sequence ID" value="TNV81692.1"/>
    <property type="molecule type" value="Genomic_DNA"/>
</dbReference>
<keyword evidence="11" id="KW-0694">RNA-binding</keyword>
<dbReference type="GO" id="GO:0003723">
    <property type="term" value="F:RNA binding"/>
    <property type="evidence" value="ECO:0007669"/>
    <property type="project" value="UniProtKB-KW"/>
</dbReference>
<dbReference type="SUPFAM" id="SSF53098">
    <property type="entry name" value="Ribonuclease H-like"/>
    <property type="match status" value="1"/>
</dbReference>
<gene>
    <name evidence="15" type="ORF">FGO68_gene6657</name>
</gene>
<comment type="catalytic activity">
    <reaction evidence="1">
        <text>Exonucleolytic cleavage of poly(A) to 5'-AMP.</text>
        <dbReference type="EC" id="3.1.13.4"/>
    </reaction>
</comment>
<evidence type="ECO:0000256" key="4">
    <source>
        <dbReference type="ARBA" id="ARBA00008372"/>
    </source>
</evidence>
<dbReference type="InterPro" id="IPR036397">
    <property type="entry name" value="RNaseH_sf"/>
</dbReference>
<comment type="similarity">
    <text evidence="4">Belongs to the CAF1 family.</text>
</comment>
<proteinExistence type="inferred from homology"/>
<keyword evidence="16" id="KW-1185">Reference proteome</keyword>
<dbReference type="Pfam" id="PF04857">
    <property type="entry name" value="CAF1"/>
    <property type="match status" value="1"/>
</dbReference>
<evidence type="ECO:0000256" key="6">
    <source>
        <dbReference type="ARBA" id="ARBA00022490"/>
    </source>
</evidence>
<organism evidence="15 16">
    <name type="scientific">Halteria grandinella</name>
    <dbReference type="NCBI Taxonomy" id="5974"/>
    <lineage>
        <taxon>Eukaryota</taxon>
        <taxon>Sar</taxon>
        <taxon>Alveolata</taxon>
        <taxon>Ciliophora</taxon>
        <taxon>Intramacronucleata</taxon>
        <taxon>Spirotrichea</taxon>
        <taxon>Stichotrichia</taxon>
        <taxon>Sporadotrichida</taxon>
        <taxon>Halteriidae</taxon>
        <taxon>Halteria</taxon>
    </lineage>
</organism>
<evidence type="ECO:0000256" key="1">
    <source>
        <dbReference type="ARBA" id="ARBA00001663"/>
    </source>
</evidence>
<dbReference type="GO" id="GO:0005737">
    <property type="term" value="C:cytoplasm"/>
    <property type="evidence" value="ECO:0007669"/>
    <property type="project" value="UniProtKB-SubCell"/>
</dbReference>
<evidence type="ECO:0000256" key="11">
    <source>
        <dbReference type="ARBA" id="ARBA00022884"/>
    </source>
</evidence>